<feature type="transmembrane region" description="Helical" evidence="19">
    <location>
        <begin position="282"/>
        <end position="301"/>
    </location>
</feature>
<evidence type="ECO:0000256" key="4">
    <source>
        <dbReference type="ARBA" id="ARBA00013531"/>
    </source>
</evidence>
<comment type="cofactor">
    <cofactor evidence="19">
        <name>heme b</name>
        <dbReference type="ChEBI" id="CHEBI:60344"/>
    </cofactor>
    <text evidence="19">Binds 2 heme groups non-covalently.</text>
</comment>
<dbReference type="InterPro" id="IPR005798">
    <property type="entry name" value="Cyt_b/b6_C"/>
</dbReference>
<evidence type="ECO:0000256" key="2">
    <source>
        <dbReference type="ARBA" id="ARBA00004448"/>
    </source>
</evidence>
<dbReference type="InterPro" id="IPR030689">
    <property type="entry name" value="Cytochrome_b"/>
</dbReference>
<keyword evidence="16 19" id="KW-0472">Membrane</keyword>
<keyword evidence="13 18" id="KW-0408">Iron</keyword>
<feature type="transmembrane region" description="Helical" evidence="19">
    <location>
        <begin position="105"/>
        <end position="127"/>
    </location>
</feature>
<dbReference type="InterPro" id="IPR016174">
    <property type="entry name" value="Di-haem_cyt_TM"/>
</dbReference>
<feature type="binding site" description="axial binding residue" evidence="18">
    <location>
        <position position="176"/>
    </location>
    <ligand>
        <name>heme b</name>
        <dbReference type="ChEBI" id="CHEBI:60344"/>
        <label>b562</label>
    </ligand>
    <ligandPart>
        <name>Fe</name>
        <dbReference type="ChEBI" id="CHEBI:18248"/>
    </ligandPart>
</feature>
<evidence type="ECO:0000256" key="17">
    <source>
        <dbReference type="PIRSR" id="PIRSR038885-1"/>
    </source>
</evidence>
<comment type="cofactor">
    <cofactor evidence="18">
        <name>heme</name>
        <dbReference type="ChEBI" id="CHEBI:30413"/>
    </cofactor>
    <text evidence="18">Binds 2 heme groups non-covalently.</text>
</comment>
<comment type="similarity">
    <text evidence="19">Belongs to the cytochrome b family.</text>
</comment>
<keyword evidence="14" id="KW-0830">Ubiquinone</keyword>
<gene>
    <name evidence="22" type="primary">CYTB</name>
</gene>
<dbReference type="EMBL" id="KX765172">
    <property type="protein sequence ID" value="APP87494.1"/>
    <property type="molecule type" value="Genomic_DNA"/>
</dbReference>
<keyword evidence="12 19" id="KW-1133">Transmembrane helix</keyword>
<dbReference type="PANTHER" id="PTHR19271">
    <property type="entry name" value="CYTOCHROME B"/>
    <property type="match status" value="1"/>
</dbReference>
<feature type="binding site" description="axial binding residue" evidence="18">
    <location>
        <position position="91"/>
    </location>
    <ligand>
        <name>heme b</name>
        <dbReference type="ChEBI" id="CHEBI:60344"/>
        <label>b566</label>
    </ligand>
    <ligandPart>
        <name>Fe</name>
        <dbReference type="ChEBI" id="CHEBI:18248"/>
    </ligandPart>
</feature>
<dbReference type="GO" id="GO:0005743">
    <property type="term" value="C:mitochondrial inner membrane"/>
    <property type="evidence" value="ECO:0007669"/>
    <property type="project" value="UniProtKB-SubCell"/>
</dbReference>
<keyword evidence="15 19" id="KW-0496">Mitochondrion</keyword>
<dbReference type="GO" id="GO:0006122">
    <property type="term" value="P:mitochondrial electron transport, ubiquinol to cytochrome c"/>
    <property type="evidence" value="ECO:0007669"/>
    <property type="project" value="TreeGrafter"/>
</dbReference>
<feature type="transmembrane region" description="Helical" evidence="19">
    <location>
        <begin position="21"/>
        <end position="49"/>
    </location>
</feature>
<evidence type="ECO:0000256" key="13">
    <source>
        <dbReference type="ARBA" id="ARBA00023004"/>
    </source>
</evidence>
<evidence type="ECO:0000313" key="22">
    <source>
        <dbReference type="EMBL" id="APP87494.1"/>
    </source>
</evidence>
<dbReference type="CDD" id="cd00290">
    <property type="entry name" value="cytochrome_b_C"/>
    <property type="match status" value="1"/>
</dbReference>
<evidence type="ECO:0000256" key="5">
    <source>
        <dbReference type="ARBA" id="ARBA00022448"/>
    </source>
</evidence>
<keyword evidence="6 18" id="KW-0349">Heme</keyword>
<dbReference type="InterPro" id="IPR048260">
    <property type="entry name" value="Cytochrome_b_C_euk/bac"/>
</dbReference>
<evidence type="ECO:0000256" key="16">
    <source>
        <dbReference type="ARBA" id="ARBA00023136"/>
    </source>
</evidence>
<organism evidence="22">
    <name type="scientific">Periphyllus acerihabitans</name>
    <dbReference type="NCBI Taxonomy" id="1785073"/>
    <lineage>
        <taxon>Eukaryota</taxon>
        <taxon>Metazoa</taxon>
        <taxon>Ecdysozoa</taxon>
        <taxon>Arthropoda</taxon>
        <taxon>Hexapoda</taxon>
        <taxon>Insecta</taxon>
        <taxon>Pterygota</taxon>
        <taxon>Neoptera</taxon>
        <taxon>Paraneoptera</taxon>
        <taxon>Hemiptera</taxon>
        <taxon>Sternorrhyncha</taxon>
        <taxon>Aphidomorpha</taxon>
        <taxon>Aphidoidea</taxon>
        <taxon>Aphididae</taxon>
        <taxon>Periphyllus</taxon>
    </lineage>
</organism>
<dbReference type="CDD" id="cd00284">
    <property type="entry name" value="Cytochrome_b_N"/>
    <property type="match status" value="1"/>
</dbReference>
<evidence type="ECO:0000256" key="7">
    <source>
        <dbReference type="ARBA" id="ARBA00022660"/>
    </source>
</evidence>
<evidence type="ECO:0000256" key="19">
    <source>
        <dbReference type="RuleBase" id="RU362117"/>
    </source>
</evidence>
<keyword evidence="5 19" id="KW-0813">Transport</keyword>
<dbReference type="InterPro" id="IPR036150">
    <property type="entry name" value="Cyt_b/b6_C_sf"/>
</dbReference>
<feature type="domain" description="Cytochrome b/b6 C-terminal region profile" evidence="21">
    <location>
        <begin position="204"/>
        <end position="374"/>
    </location>
</feature>
<evidence type="ECO:0000256" key="15">
    <source>
        <dbReference type="ARBA" id="ARBA00023128"/>
    </source>
</evidence>
<dbReference type="InterPro" id="IPR005797">
    <property type="entry name" value="Cyt_b/b6_N"/>
</dbReference>
<proteinExistence type="inferred from homology"/>
<feature type="transmembrane region" description="Helical" evidence="19">
    <location>
        <begin position="69"/>
        <end position="93"/>
    </location>
</feature>
<comment type="subcellular location">
    <subcellularLocation>
        <location evidence="2">Mitochondrion inner membrane</location>
        <topology evidence="2">Multi-pass membrane protein</topology>
    </subcellularLocation>
</comment>
<protein>
    <recommendedName>
        <fullName evidence="4 19">Cytochrome b</fullName>
    </recommendedName>
</protein>
<dbReference type="GO" id="GO:0045275">
    <property type="term" value="C:respiratory chain complex III"/>
    <property type="evidence" value="ECO:0007669"/>
    <property type="project" value="InterPro"/>
</dbReference>
<dbReference type="GO" id="GO:0046872">
    <property type="term" value="F:metal ion binding"/>
    <property type="evidence" value="ECO:0007669"/>
    <property type="project" value="UniProtKB-UniRule"/>
</dbReference>
<dbReference type="PIRSF" id="PIRSF038885">
    <property type="entry name" value="COB"/>
    <property type="match status" value="1"/>
</dbReference>
<dbReference type="InterPro" id="IPR048259">
    <property type="entry name" value="Cytochrome_b_N_euk/bac"/>
</dbReference>
<accession>A0A1L5YAF2</accession>
<evidence type="ECO:0000256" key="9">
    <source>
        <dbReference type="ARBA" id="ARBA00022723"/>
    </source>
</evidence>
<evidence type="ECO:0000256" key="3">
    <source>
        <dbReference type="ARBA" id="ARBA00011649"/>
    </source>
</evidence>
<feature type="transmembrane region" description="Helical" evidence="19">
    <location>
        <begin position="223"/>
        <end position="244"/>
    </location>
</feature>
<dbReference type="SUPFAM" id="SSF81648">
    <property type="entry name" value="a domain/subunit of cytochrome bc1 complex (Ubiquinol-cytochrome c reductase)"/>
    <property type="match status" value="1"/>
</dbReference>
<keyword evidence="8 19" id="KW-0812">Transmembrane</keyword>
<feature type="transmembrane region" description="Helical" evidence="19">
    <location>
        <begin position="172"/>
        <end position="193"/>
    </location>
</feature>
<dbReference type="GO" id="GO:0008121">
    <property type="term" value="F:quinol-cytochrome-c reductase activity"/>
    <property type="evidence" value="ECO:0007669"/>
    <property type="project" value="InterPro"/>
</dbReference>
<dbReference type="Pfam" id="PF00032">
    <property type="entry name" value="Cytochrom_B_C"/>
    <property type="match status" value="1"/>
</dbReference>
<dbReference type="PANTHER" id="PTHR19271:SF16">
    <property type="entry name" value="CYTOCHROME B"/>
    <property type="match status" value="1"/>
</dbReference>
<evidence type="ECO:0000256" key="14">
    <source>
        <dbReference type="ARBA" id="ARBA00023075"/>
    </source>
</evidence>
<reference evidence="22" key="1">
    <citation type="submission" date="2016-08" db="EMBL/GenBank/DDBJ databases">
        <authorList>
            <person name="Seilhamer J.J."/>
        </authorList>
    </citation>
    <scope>NUCLEOTIDE SEQUENCE</scope>
</reference>
<dbReference type="Gene3D" id="1.20.810.10">
    <property type="entry name" value="Cytochrome Bc1 Complex, Chain C"/>
    <property type="match status" value="1"/>
</dbReference>
<keyword evidence="7 19" id="KW-0679">Respiratory chain</keyword>
<name>A0A1L5YAF2_9HEMI</name>
<feature type="transmembrane region" description="Helical" evidence="19">
    <location>
        <begin position="341"/>
        <end position="362"/>
    </location>
</feature>
<feature type="transmembrane region" description="Helical" evidence="19">
    <location>
        <begin position="133"/>
        <end position="160"/>
    </location>
</feature>
<dbReference type="SUPFAM" id="SSF81342">
    <property type="entry name" value="Transmembrane di-heme cytochromes"/>
    <property type="match status" value="1"/>
</dbReference>
<feature type="transmembrane region" description="Helical" evidence="19">
    <location>
        <begin position="317"/>
        <end position="334"/>
    </location>
</feature>
<evidence type="ECO:0000256" key="6">
    <source>
        <dbReference type="ARBA" id="ARBA00022617"/>
    </source>
</evidence>
<feature type="binding site" description="axial binding residue" evidence="18">
    <location>
        <position position="77"/>
    </location>
    <ligand>
        <name>heme b</name>
        <dbReference type="ChEBI" id="CHEBI:60344"/>
        <label>b562</label>
    </ligand>
    <ligandPart>
        <name>Fe</name>
        <dbReference type="ChEBI" id="CHEBI:18248"/>
    </ligandPart>
</feature>
<sequence length="375" mass="44153">MKKNLLKILNPMINLPTPASISFLWNFGSLLMICLINQILTGLFLAFHYKTDINLAFQSIVNMNRNINFGWLIRSFHANGASMFFIMIYIHISRGIYMNSFNFKMTWLMGVLLLLLTMMTAFVGYVLPWGQMSFWGATVITNLLSAIPYLGNSIVIWIWGGFSINNATLTRFFSIHFILPFIIILFTMIHLFFLHFTGSNNPLGINSNFDKIMFSPYFIIKDLIGLIMFMWMFFILTLIFPYLLNDHNNFIMANPMITPNHIQPEWYFLFSYSILRAIPNKLGGVIALLMSILILLILPLLNNKNFLSNKFYPLNKLMFWIFIMTFLMLTWIGMQPVEYPFIKMGQIFTIMYFMYFFLNYYLMKFWDKLLKNNNN</sequence>
<evidence type="ECO:0000256" key="1">
    <source>
        <dbReference type="ARBA" id="ARBA00002566"/>
    </source>
</evidence>
<feature type="domain" description="Cytochrome b/b6 N-terminal region profile" evidence="20">
    <location>
        <begin position="1"/>
        <end position="203"/>
    </location>
</feature>
<keyword evidence="9 18" id="KW-0479">Metal-binding</keyword>
<dbReference type="GO" id="GO:0016491">
    <property type="term" value="F:oxidoreductase activity"/>
    <property type="evidence" value="ECO:0007669"/>
    <property type="project" value="UniProtKB-UniRule"/>
</dbReference>
<comment type="subunit">
    <text evidence="3">The main subunits of complex b-c1 are: cytochrome b, cytochrome c1 and the Rieske protein.</text>
</comment>
<keyword evidence="11 19" id="KW-0249">Electron transport</keyword>
<keyword evidence="10" id="KW-0999">Mitochondrion inner membrane</keyword>
<dbReference type="InterPro" id="IPR027387">
    <property type="entry name" value="Cytb/b6-like_sf"/>
</dbReference>
<evidence type="ECO:0000256" key="10">
    <source>
        <dbReference type="ARBA" id="ARBA00022792"/>
    </source>
</evidence>
<geneLocation type="mitochondrion" evidence="22"/>
<evidence type="ECO:0000256" key="8">
    <source>
        <dbReference type="ARBA" id="ARBA00022692"/>
    </source>
</evidence>
<dbReference type="PROSITE" id="PS51002">
    <property type="entry name" value="CYTB_NTER"/>
    <property type="match status" value="1"/>
</dbReference>
<evidence type="ECO:0000256" key="18">
    <source>
        <dbReference type="PIRSR" id="PIRSR038885-2"/>
    </source>
</evidence>
<comment type="function">
    <text evidence="1 19">Component of the ubiquinol-cytochrome c reductase complex (complex III or cytochrome b-c1 complex) that is part of the mitochondrial respiratory chain. The b-c1 complex mediates electron transfer from ubiquinol to cytochrome c. Contributes to the generation of a proton gradient across the mitochondrial membrane that is then used for ATP synthesis.</text>
</comment>
<evidence type="ECO:0000259" key="21">
    <source>
        <dbReference type="PROSITE" id="PS51003"/>
    </source>
</evidence>
<evidence type="ECO:0000256" key="11">
    <source>
        <dbReference type="ARBA" id="ARBA00022982"/>
    </source>
</evidence>
<dbReference type="AlphaFoldDB" id="A0A1L5YAF2"/>
<feature type="binding site" evidence="17">
    <location>
        <position position="195"/>
    </location>
    <ligand>
        <name>a ubiquinone</name>
        <dbReference type="ChEBI" id="CHEBI:16389"/>
    </ligand>
</feature>
<feature type="binding site" description="axial binding residue" evidence="18">
    <location>
        <position position="190"/>
    </location>
    <ligand>
        <name>heme b</name>
        <dbReference type="ChEBI" id="CHEBI:60344"/>
        <label>b566</label>
    </ligand>
    <ligandPart>
        <name>Fe</name>
        <dbReference type="ChEBI" id="CHEBI:18248"/>
    </ligandPart>
</feature>
<dbReference type="Pfam" id="PF00033">
    <property type="entry name" value="Cytochrome_B"/>
    <property type="match status" value="1"/>
</dbReference>
<evidence type="ECO:0000259" key="20">
    <source>
        <dbReference type="PROSITE" id="PS51002"/>
    </source>
</evidence>
<dbReference type="PROSITE" id="PS51003">
    <property type="entry name" value="CYTB_CTER"/>
    <property type="match status" value="1"/>
</dbReference>
<evidence type="ECO:0000256" key="12">
    <source>
        <dbReference type="ARBA" id="ARBA00022989"/>
    </source>
</evidence>